<keyword evidence="3" id="KW-1185">Reference proteome</keyword>
<feature type="chain" id="PRO_5039704249" evidence="1">
    <location>
        <begin position="25"/>
        <end position="114"/>
    </location>
</feature>
<evidence type="ECO:0000313" key="3">
    <source>
        <dbReference type="Proteomes" id="UP000028492"/>
    </source>
</evidence>
<organism evidence="2 3">
    <name type="scientific">Amycolatopsis japonica</name>
    <dbReference type="NCBI Taxonomy" id="208439"/>
    <lineage>
        <taxon>Bacteria</taxon>
        <taxon>Bacillati</taxon>
        <taxon>Actinomycetota</taxon>
        <taxon>Actinomycetes</taxon>
        <taxon>Pseudonocardiales</taxon>
        <taxon>Pseudonocardiaceae</taxon>
        <taxon>Amycolatopsis</taxon>
        <taxon>Amycolatopsis japonica group</taxon>
    </lineage>
</organism>
<feature type="signal peptide" evidence="1">
    <location>
        <begin position="1"/>
        <end position="24"/>
    </location>
</feature>
<dbReference type="STRING" id="208439.AJAP_41895"/>
<evidence type="ECO:0000313" key="2">
    <source>
        <dbReference type="EMBL" id="AIG81152.1"/>
    </source>
</evidence>
<accession>A0A075V483</accession>
<name>A0A075V483_9PSEU</name>
<dbReference type="RefSeq" id="WP_038521907.1">
    <property type="nucleotide sequence ID" value="NZ_CP008953.1"/>
</dbReference>
<dbReference type="AlphaFoldDB" id="A0A075V483"/>
<gene>
    <name evidence="2" type="ORF">AJAP_41895</name>
</gene>
<proteinExistence type="predicted"/>
<keyword evidence="1" id="KW-0732">Signal</keyword>
<dbReference type="KEGG" id="aja:AJAP_41895"/>
<dbReference type="EMBL" id="CP008953">
    <property type="protein sequence ID" value="AIG81152.1"/>
    <property type="molecule type" value="Genomic_DNA"/>
</dbReference>
<dbReference type="Proteomes" id="UP000028492">
    <property type="component" value="Chromosome"/>
</dbReference>
<sequence length="114" mass="11847">MRARAIIATITVTCGVLLSGCGTAVSPPDPKAEWTGAMKGAGFVPNSPHTYDEMFEAAKNFCSAGSALAISGLARTVLTPEMADRTAMPARGKDPDTAAKAYGDATWKWACGHQ</sequence>
<protein>
    <submittedName>
        <fullName evidence="2">Conserved putative secreted protein</fullName>
    </submittedName>
</protein>
<reference evidence="2 3" key="1">
    <citation type="journal article" date="2014" name="J. Biotechnol.">
        <title>Complete genome sequence of the actinobacterium Amycolatopsis japonica MG417-CF17(T) (=DSM 44213T) producing (S,S)-N,N'-ethylenediaminedisuccinic acid.</title>
        <authorList>
            <person name="Stegmann E."/>
            <person name="Albersmeier A."/>
            <person name="Spohn M."/>
            <person name="Gert H."/>
            <person name="Weber T."/>
            <person name="Wohlleben W."/>
            <person name="Kalinowski J."/>
            <person name="Ruckert C."/>
        </authorList>
    </citation>
    <scope>NUCLEOTIDE SEQUENCE [LARGE SCALE GENOMIC DNA]</scope>
    <source>
        <strain evidence="3">MG417-CF17 (DSM 44213)</strain>
    </source>
</reference>
<dbReference type="HOGENOM" id="CLU_2115874_0_0_11"/>
<dbReference type="PROSITE" id="PS51257">
    <property type="entry name" value="PROKAR_LIPOPROTEIN"/>
    <property type="match status" value="1"/>
</dbReference>
<evidence type="ECO:0000256" key="1">
    <source>
        <dbReference type="SAM" id="SignalP"/>
    </source>
</evidence>